<evidence type="ECO:0000259" key="1">
    <source>
        <dbReference type="Pfam" id="PF01575"/>
    </source>
</evidence>
<dbReference type="STRING" id="28092.WM40_01680"/>
<accession>A0A0F5K5F0</accession>
<protein>
    <recommendedName>
        <fullName evidence="1">MaoC-like domain-containing protein</fullName>
    </recommendedName>
</protein>
<dbReference type="Pfam" id="PF01575">
    <property type="entry name" value="MaoC_dehydratas"/>
    <property type="match status" value="1"/>
</dbReference>
<dbReference type="InterPro" id="IPR002539">
    <property type="entry name" value="MaoC-like_dom"/>
</dbReference>
<dbReference type="RefSeq" id="WP_024905536.1">
    <property type="nucleotide sequence ID" value="NZ_LAQU01000001.1"/>
</dbReference>
<dbReference type="EMBL" id="LAQU01000001">
    <property type="protein sequence ID" value="KKB65328.1"/>
    <property type="molecule type" value="Genomic_DNA"/>
</dbReference>
<dbReference type="PATRIC" id="fig|28092.6.peg.389"/>
<dbReference type="OrthoDB" id="9800237at2"/>
<gene>
    <name evidence="2" type="ORF">WM40_01680</name>
</gene>
<reference evidence="2 3" key="1">
    <citation type="submission" date="2015-03" db="EMBL/GenBank/DDBJ databases">
        <title>Draft Genome Sequence of Burkholderia andropogonis type strain ICMP2807, isolated from Sorghum bicolor.</title>
        <authorList>
            <person name="Lopes-Santos L."/>
            <person name="Castro D.B."/>
            <person name="Ottoboni L.M."/>
            <person name="Park D."/>
            <person name="Weirc B.S."/>
            <person name="Destefano S.A."/>
        </authorList>
    </citation>
    <scope>NUCLEOTIDE SEQUENCE [LARGE SCALE GENOMIC DNA]</scope>
    <source>
        <strain evidence="2 3">ICMP2807</strain>
    </source>
</reference>
<dbReference type="PANTHER" id="PTHR43437:SF3">
    <property type="entry name" value="HYDROXYACYL-THIOESTER DEHYDRATASE TYPE 2, MITOCHONDRIAL"/>
    <property type="match status" value="1"/>
</dbReference>
<dbReference type="SUPFAM" id="SSF54637">
    <property type="entry name" value="Thioesterase/thiol ester dehydrase-isomerase"/>
    <property type="match status" value="1"/>
</dbReference>
<dbReference type="PANTHER" id="PTHR43437">
    <property type="entry name" value="HYDROXYACYL-THIOESTER DEHYDRATASE TYPE 2, MITOCHONDRIAL-RELATED"/>
    <property type="match status" value="1"/>
</dbReference>
<evidence type="ECO:0000313" key="3">
    <source>
        <dbReference type="Proteomes" id="UP000033618"/>
    </source>
</evidence>
<organism evidence="2 3">
    <name type="scientific">Robbsia andropogonis</name>
    <dbReference type="NCBI Taxonomy" id="28092"/>
    <lineage>
        <taxon>Bacteria</taxon>
        <taxon>Pseudomonadati</taxon>
        <taxon>Pseudomonadota</taxon>
        <taxon>Betaproteobacteria</taxon>
        <taxon>Burkholderiales</taxon>
        <taxon>Burkholderiaceae</taxon>
        <taxon>Robbsia</taxon>
    </lineage>
</organism>
<dbReference type="GO" id="GO:0019171">
    <property type="term" value="F:(3R)-hydroxyacyl-[acyl-carrier-protein] dehydratase activity"/>
    <property type="evidence" value="ECO:0007669"/>
    <property type="project" value="TreeGrafter"/>
</dbReference>
<dbReference type="AlphaFoldDB" id="A0A0F5K5F0"/>
<sequence length="137" mass="14151">MQNETTLKAGATMSFRKTMTVAEQAFFTGISGNLAPLHVDAAAAREAGFTNMLSFEMAVLALASTCLNRIAGKAWRLGKLDLAFDAPVVVGSTIEAIATVTGVAATALTFDVRCVIDTEDGGRQVIGGTAAMLPLVG</sequence>
<dbReference type="InterPro" id="IPR050965">
    <property type="entry name" value="UPF0336/Enoyl-CoA_hydratase"/>
</dbReference>
<dbReference type="Proteomes" id="UP000033618">
    <property type="component" value="Unassembled WGS sequence"/>
</dbReference>
<dbReference type="Gene3D" id="3.10.129.10">
    <property type="entry name" value="Hotdog Thioesterase"/>
    <property type="match status" value="1"/>
</dbReference>
<evidence type="ECO:0000313" key="2">
    <source>
        <dbReference type="EMBL" id="KKB65328.1"/>
    </source>
</evidence>
<comment type="caution">
    <text evidence="2">The sequence shown here is derived from an EMBL/GenBank/DDBJ whole genome shotgun (WGS) entry which is preliminary data.</text>
</comment>
<dbReference type="InterPro" id="IPR029069">
    <property type="entry name" value="HotDog_dom_sf"/>
</dbReference>
<proteinExistence type="predicted"/>
<feature type="domain" description="MaoC-like" evidence="1">
    <location>
        <begin position="13"/>
        <end position="105"/>
    </location>
</feature>
<keyword evidence="3" id="KW-1185">Reference proteome</keyword>
<dbReference type="GO" id="GO:0006633">
    <property type="term" value="P:fatty acid biosynthetic process"/>
    <property type="evidence" value="ECO:0007669"/>
    <property type="project" value="TreeGrafter"/>
</dbReference>
<name>A0A0F5K5F0_9BURK</name>